<dbReference type="AlphaFoldDB" id="A0A0C2XXZ4"/>
<keyword evidence="3" id="KW-1185">Reference proteome</keyword>
<feature type="compositionally biased region" description="Polar residues" evidence="1">
    <location>
        <begin position="1"/>
        <end position="19"/>
    </location>
</feature>
<evidence type="ECO:0000313" key="2">
    <source>
        <dbReference type="EMBL" id="KIM42528.1"/>
    </source>
</evidence>
<feature type="compositionally biased region" description="Basic residues" evidence="1">
    <location>
        <begin position="59"/>
        <end position="79"/>
    </location>
</feature>
<feature type="compositionally biased region" description="Basic and acidic residues" evidence="1">
    <location>
        <begin position="152"/>
        <end position="165"/>
    </location>
</feature>
<protein>
    <submittedName>
        <fullName evidence="2">Uncharacterized protein</fullName>
    </submittedName>
</protein>
<organism evidence="2 3">
    <name type="scientific">Hebeloma cylindrosporum</name>
    <dbReference type="NCBI Taxonomy" id="76867"/>
    <lineage>
        <taxon>Eukaryota</taxon>
        <taxon>Fungi</taxon>
        <taxon>Dikarya</taxon>
        <taxon>Basidiomycota</taxon>
        <taxon>Agaricomycotina</taxon>
        <taxon>Agaricomycetes</taxon>
        <taxon>Agaricomycetidae</taxon>
        <taxon>Agaricales</taxon>
        <taxon>Agaricineae</taxon>
        <taxon>Hymenogastraceae</taxon>
        <taxon>Hebeloma</taxon>
    </lineage>
</organism>
<dbReference type="EMBL" id="KN831777">
    <property type="protein sequence ID" value="KIM42528.1"/>
    <property type="molecule type" value="Genomic_DNA"/>
</dbReference>
<sequence>MQSSPLPLQRVSTDSSARSTELCPPPMSSAPRRGRRNSSPENNYSTTRAELPNLNGSHARGRSSSSRRRDRNHRPKSRKIIKEGDSTAERRGHRDYSVHDSRSRDKLAPDQSSSHNNPRSVPRSHTDRRPRSQRNKYHRHHTVHAHPNRRPPSREPDPPRTDGHRSYRNVRSRGRQDNRVHEYTPQLDFQDSARARRNSASRELGRYHMNHDDTYGQVAGCGQRAALRHSDSTRKEVAQVEVVGSAGSTGQSSHGFNIFGGNATGDHDLVAVEAARALLLLSSDNRHRVSASRMKSGKRSDMPMIEQDGKREEGEITGHTEICVPPAVTCERPVRR</sequence>
<feature type="compositionally biased region" description="Basic and acidic residues" evidence="1">
    <location>
        <begin position="80"/>
        <end position="108"/>
    </location>
</feature>
<feature type="compositionally biased region" description="Basic residues" evidence="1">
    <location>
        <begin position="131"/>
        <end position="151"/>
    </location>
</feature>
<name>A0A0C2XXZ4_HEBCY</name>
<proteinExistence type="predicted"/>
<dbReference type="HOGENOM" id="CLU_826550_0_0_1"/>
<dbReference type="Proteomes" id="UP000053424">
    <property type="component" value="Unassembled WGS sequence"/>
</dbReference>
<reference evidence="3" key="2">
    <citation type="submission" date="2015-01" db="EMBL/GenBank/DDBJ databases">
        <title>Evolutionary Origins and Diversification of the Mycorrhizal Mutualists.</title>
        <authorList>
            <consortium name="DOE Joint Genome Institute"/>
            <consortium name="Mycorrhizal Genomics Consortium"/>
            <person name="Kohler A."/>
            <person name="Kuo A."/>
            <person name="Nagy L.G."/>
            <person name="Floudas D."/>
            <person name="Copeland A."/>
            <person name="Barry K.W."/>
            <person name="Cichocki N."/>
            <person name="Veneault-Fourrey C."/>
            <person name="LaButti K."/>
            <person name="Lindquist E.A."/>
            <person name="Lipzen A."/>
            <person name="Lundell T."/>
            <person name="Morin E."/>
            <person name="Murat C."/>
            <person name="Riley R."/>
            <person name="Ohm R."/>
            <person name="Sun H."/>
            <person name="Tunlid A."/>
            <person name="Henrissat B."/>
            <person name="Grigoriev I.V."/>
            <person name="Hibbett D.S."/>
            <person name="Martin F."/>
        </authorList>
    </citation>
    <scope>NUCLEOTIDE SEQUENCE [LARGE SCALE GENOMIC DNA]</scope>
    <source>
        <strain evidence="3">h7</strain>
    </source>
</reference>
<accession>A0A0C2XXZ4</accession>
<reference evidence="2 3" key="1">
    <citation type="submission" date="2014-04" db="EMBL/GenBank/DDBJ databases">
        <authorList>
            <consortium name="DOE Joint Genome Institute"/>
            <person name="Kuo A."/>
            <person name="Gay G."/>
            <person name="Dore J."/>
            <person name="Kohler A."/>
            <person name="Nagy L.G."/>
            <person name="Floudas D."/>
            <person name="Copeland A."/>
            <person name="Barry K.W."/>
            <person name="Cichocki N."/>
            <person name="Veneault-Fourrey C."/>
            <person name="LaButti K."/>
            <person name="Lindquist E.A."/>
            <person name="Lipzen A."/>
            <person name="Lundell T."/>
            <person name="Morin E."/>
            <person name="Murat C."/>
            <person name="Sun H."/>
            <person name="Tunlid A."/>
            <person name="Henrissat B."/>
            <person name="Grigoriev I.V."/>
            <person name="Hibbett D.S."/>
            <person name="Martin F."/>
            <person name="Nordberg H.P."/>
            <person name="Cantor M.N."/>
            <person name="Hua S.X."/>
        </authorList>
    </citation>
    <scope>NUCLEOTIDE SEQUENCE [LARGE SCALE GENOMIC DNA]</scope>
    <source>
        <strain evidence="3">h7</strain>
    </source>
</reference>
<feature type="compositionally biased region" description="Polar residues" evidence="1">
    <location>
        <begin position="110"/>
        <end position="119"/>
    </location>
</feature>
<gene>
    <name evidence="2" type="ORF">M413DRAFT_26575</name>
</gene>
<evidence type="ECO:0000313" key="3">
    <source>
        <dbReference type="Proteomes" id="UP000053424"/>
    </source>
</evidence>
<evidence type="ECO:0000256" key="1">
    <source>
        <dbReference type="SAM" id="MobiDB-lite"/>
    </source>
</evidence>
<feature type="region of interest" description="Disordered" evidence="1">
    <location>
        <begin position="1"/>
        <end position="206"/>
    </location>
</feature>
<feature type="compositionally biased region" description="Polar residues" evidence="1">
    <location>
        <begin position="37"/>
        <end position="48"/>
    </location>
</feature>